<dbReference type="InterPro" id="IPR000595">
    <property type="entry name" value="cNMP-bd_dom"/>
</dbReference>
<reference evidence="6 7" key="1">
    <citation type="submission" date="2020-05" db="EMBL/GenBank/DDBJ databases">
        <title>Mucilaginibacter mali sp. nov.</title>
        <authorList>
            <person name="Kim H.S."/>
            <person name="Lee K.C."/>
            <person name="Suh M.K."/>
            <person name="Kim J.-S."/>
            <person name="Han K.-I."/>
            <person name="Eom M.K."/>
            <person name="Shin Y.K."/>
            <person name="Lee J.-S."/>
        </authorList>
    </citation>
    <scope>NUCLEOTIDE SEQUENCE [LARGE SCALE GENOMIC DNA]</scope>
    <source>
        <strain evidence="6 7">G2-14</strain>
    </source>
</reference>
<dbReference type="InterPro" id="IPR018490">
    <property type="entry name" value="cNMP-bd_dom_sf"/>
</dbReference>
<evidence type="ECO:0000256" key="3">
    <source>
        <dbReference type="ARBA" id="ARBA00023163"/>
    </source>
</evidence>
<dbReference type="GO" id="GO:0005829">
    <property type="term" value="C:cytosol"/>
    <property type="evidence" value="ECO:0007669"/>
    <property type="project" value="TreeGrafter"/>
</dbReference>
<dbReference type="Proteomes" id="UP000505355">
    <property type="component" value="Chromosome"/>
</dbReference>
<feature type="domain" description="HTH crp-type" evidence="5">
    <location>
        <begin position="150"/>
        <end position="221"/>
    </location>
</feature>
<keyword evidence="7" id="KW-1185">Reference proteome</keyword>
<dbReference type="SUPFAM" id="SSF51206">
    <property type="entry name" value="cAMP-binding domain-like"/>
    <property type="match status" value="1"/>
</dbReference>
<dbReference type="SMART" id="SM00100">
    <property type="entry name" value="cNMP"/>
    <property type="match status" value="1"/>
</dbReference>
<evidence type="ECO:0000259" key="4">
    <source>
        <dbReference type="PROSITE" id="PS50042"/>
    </source>
</evidence>
<dbReference type="GO" id="GO:0003677">
    <property type="term" value="F:DNA binding"/>
    <property type="evidence" value="ECO:0007669"/>
    <property type="project" value="UniProtKB-KW"/>
</dbReference>
<dbReference type="InterPro" id="IPR036390">
    <property type="entry name" value="WH_DNA-bd_sf"/>
</dbReference>
<dbReference type="PROSITE" id="PS51063">
    <property type="entry name" value="HTH_CRP_2"/>
    <property type="match status" value="1"/>
</dbReference>
<dbReference type="SMART" id="SM00419">
    <property type="entry name" value="HTH_CRP"/>
    <property type="match status" value="1"/>
</dbReference>
<evidence type="ECO:0000259" key="5">
    <source>
        <dbReference type="PROSITE" id="PS51063"/>
    </source>
</evidence>
<dbReference type="PANTHER" id="PTHR24567:SF74">
    <property type="entry name" value="HTH-TYPE TRANSCRIPTIONAL REGULATOR ARCR"/>
    <property type="match status" value="1"/>
</dbReference>
<dbReference type="Gene3D" id="2.60.120.10">
    <property type="entry name" value="Jelly Rolls"/>
    <property type="match status" value="1"/>
</dbReference>
<evidence type="ECO:0000256" key="1">
    <source>
        <dbReference type="ARBA" id="ARBA00023015"/>
    </source>
</evidence>
<gene>
    <name evidence="6" type="ORF">HQ865_02655</name>
</gene>
<sequence>MTDKKVTDCDLNSCFLCRLCLKDWLPAVTANKTTLSVKKGQLLFKEGDEATGIYFVNSGIVKVHKRWDADKELIIRFAKQGGMLGIMSLGENLTYPVSATVLESGAVCYISSDFLESTLKVNNELTYQLLLFFAAELRESEKRMRNLAHMPVKGRIAQALINLQKQFGLNEEGYIHIELTRQDLASFAGATYETVFRMLSEMQKDGLIGTNGKYIRITDEVKLMGLLEE</sequence>
<dbReference type="Gene3D" id="1.10.10.10">
    <property type="entry name" value="Winged helix-like DNA-binding domain superfamily/Winged helix DNA-binding domain"/>
    <property type="match status" value="1"/>
</dbReference>
<dbReference type="KEGG" id="mmab:HQ865_02655"/>
<feature type="domain" description="Cyclic nucleotide-binding" evidence="4">
    <location>
        <begin position="37"/>
        <end position="101"/>
    </location>
</feature>
<dbReference type="RefSeq" id="WP_173413402.1">
    <property type="nucleotide sequence ID" value="NZ_CP054139.1"/>
</dbReference>
<dbReference type="InterPro" id="IPR050397">
    <property type="entry name" value="Env_Response_Regulators"/>
</dbReference>
<dbReference type="CDD" id="cd00038">
    <property type="entry name" value="CAP_ED"/>
    <property type="match status" value="1"/>
</dbReference>
<evidence type="ECO:0000313" key="6">
    <source>
        <dbReference type="EMBL" id="QKJ28702.1"/>
    </source>
</evidence>
<dbReference type="SUPFAM" id="SSF46785">
    <property type="entry name" value="Winged helix' DNA-binding domain"/>
    <property type="match status" value="1"/>
</dbReference>
<dbReference type="CDD" id="cd00092">
    <property type="entry name" value="HTH_CRP"/>
    <property type="match status" value="1"/>
</dbReference>
<organism evidence="6 7">
    <name type="scientific">Mucilaginibacter mali</name>
    <dbReference type="NCBI Taxonomy" id="2740462"/>
    <lineage>
        <taxon>Bacteria</taxon>
        <taxon>Pseudomonadati</taxon>
        <taxon>Bacteroidota</taxon>
        <taxon>Sphingobacteriia</taxon>
        <taxon>Sphingobacteriales</taxon>
        <taxon>Sphingobacteriaceae</taxon>
        <taxon>Mucilaginibacter</taxon>
    </lineage>
</organism>
<accession>A0A7D4UJ85</accession>
<keyword evidence="3" id="KW-0804">Transcription</keyword>
<protein>
    <submittedName>
        <fullName evidence="6">Crp/Fnr family transcriptional regulator</fullName>
    </submittedName>
</protein>
<name>A0A7D4UJ85_9SPHI</name>
<dbReference type="AlphaFoldDB" id="A0A7D4UJ85"/>
<proteinExistence type="predicted"/>
<dbReference type="GO" id="GO:0003700">
    <property type="term" value="F:DNA-binding transcription factor activity"/>
    <property type="evidence" value="ECO:0007669"/>
    <property type="project" value="TreeGrafter"/>
</dbReference>
<dbReference type="PROSITE" id="PS50042">
    <property type="entry name" value="CNMP_BINDING_3"/>
    <property type="match status" value="1"/>
</dbReference>
<keyword evidence="1" id="KW-0805">Transcription regulation</keyword>
<dbReference type="PANTHER" id="PTHR24567">
    <property type="entry name" value="CRP FAMILY TRANSCRIPTIONAL REGULATORY PROTEIN"/>
    <property type="match status" value="1"/>
</dbReference>
<dbReference type="InterPro" id="IPR012318">
    <property type="entry name" value="HTH_CRP"/>
</dbReference>
<dbReference type="Pfam" id="PF00027">
    <property type="entry name" value="cNMP_binding"/>
    <property type="match status" value="1"/>
</dbReference>
<evidence type="ECO:0000256" key="2">
    <source>
        <dbReference type="ARBA" id="ARBA00023125"/>
    </source>
</evidence>
<evidence type="ECO:0000313" key="7">
    <source>
        <dbReference type="Proteomes" id="UP000505355"/>
    </source>
</evidence>
<dbReference type="InterPro" id="IPR014710">
    <property type="entry name" value="RmlC-like_jellyroll"/>
</dbReference>
<keyword evidence="2" id="KW-0238">DNA-binding</keyword>
<dbReference type="PRINTS" id="PR00034">
    <property type="entry name" value="HTHCRP"/>
</dbReference>
<dbReference type="EMBL" id="CP054139">
    <property type="protein sequence ID" value="QKJ28702.1"/>
    <property type="molecule type" value="Genomic_DNA"/>
</dbReference>
<dbReference type="Pfam" id="PF13545">
    <property type="entry name" value="HTH_Crp_2"/>
    <property type="match status" value="1"/>
</dbReference>
<dbReference type="InterPro" id="IPR036388">
    <property type="entry name" value="WH-like_DNA-bd_sf"/>
</dbReference>